<proteinExistence type="predicted"/>
<reference evidence="1" key="2">
    <citation type="submission" date="2024-03" db="EMBL/GenBank/DDBJ databases">
        <title>The Genome Sequence of Enterococcus sp. DIV0242b.</title>
        <authorList>
            <consortium name="The Broad Institute Genomics Platform"/>
            <consortium name="The Broad Institute Microbial Omics Core"/>
            <consortium name="The Broad Institute Genomic Center for Infectious Diseases"/>
            <person name="Earl A."/>
            <person name="Manson A."/>
            <person name="Gilmore M."/>
            <person name="Schwartman J."/>
            <person name="Shea T."/>
            <person name="Abouelleil A."/>
            <person name="Cao P."/>
            <person name="Chapman S."/>
            <person name="Cusick C."/>
            <person name="Young S."/>
            <person name="Neafsey D."/>
            <person name="Nusbaum C."/>
            <person name="Birren B."/>
        </authorList>
    </citation>
    <scope>NUCLEOTIDE SEQUENCE</scope>
    <source>
        <strain evidence="1">9E7_DIV0242</strain>
    </source>
</reference>
<evidence type="ECO:0000313" key="2">
    <source>
        <dbReference type="Proteomes" id="UP000195141"/>
    </source>
</evidence>
<dbReference type="EMBL" id="CP147247">
    <property type="protein sequence ID" value="WYJ92475.1"/>
    <property type="molecule type" value="Genomic_DNA"/>
</dbReference>
<keyword evidence="2" id="KW-1185">Reference proteome</keyword>
<sequence>MYGEYWQKYKNKRERKDECFTMDTSVCSVSKKSWKKYELIVAFLDKN</sequence>
<reference evidence="1" key="1">
    <citation type="submission" date="2017-05" db="EMBL/GenBank/DDBJ databases">
        <authorList>
            <consortium name="The Broad Institute Genomics Platform"/>
            <consortium name="The Broad Institute Genomic Center for Infectious Diseases"/>
            <person name="Earl A."/>
            <person name="Manson A."/>
            <person name="Schwartman J."/>
            <person name="Gilmore M."/>
            <person name="Abouelleil A."/>
            <person name="Cao P."/>
            <person name="Chapman S."/>
            <person name="Cusick C."/>
            <person name="Shea T."/>
            <person name="Young S."/>
            <person name="Neafsey D."/>
            <person name="Nusbaum C."/>
            <person name="Birren B."/>
        </authorList>
    </citation>
    <scope>NUCLEOTIDE SEQUENCE</scope>
    <source>
        <strain evidence="1">9E7_DIV0242</strain>
    </source>
</reference>
<dbReference type="Proteomes" id="UP000195141">
    <property type="component" value="Chromosome"/>
</dbReference>
<dbReference type="AlphaFoldDB" id="A0AAQ3VYN6"/>
<name>A0AAQ3VYN6_9ENTE</name>
<evidence type="ECO:0000313" key="1">
    <source>
        <dbReference type="EMBL" id="WYJ92475.1"/>
    </source>
</evidence>
<organism evidence="1 2">
    <name type="scientific">Candidatus Enterococcus clewellii</name>
    <dbReference type="NCBI Taxonomy" id="1834193"/>
    <lineage>
        <taxon>Bacteria</taxon>
        <taxon>Bacillati</taxon>
        <taxon>Bacillota</taxon>
        <taxon>Bacilli</taxon>
        <taxon>Lactobacillales</taxon>
        <taxon>Enterococcaceae</taxon>
        <taxon>Enterococcus</taxon>
    </lineage>
</organism>
<protein>
    <submittedName>
        <fullName evidence="1">Uncharacterized protein</fullName>
    </submittedName>
</protein>
<gene>
    <name evidence="1" type="ORF">A5888_004248</name>
</gene>
<accession>A0AAQ3VYN6</accession>